<evidence type="ECO:0000256" key="1">
    <source>
        <dbReference type="SAM" id="MobiDB-lite"/>
    </source>
</evidence>
<feature type="region of interest" description="Disordered" evidence="1">
    <location>
        <begin position="1"/>
        <end position="31"/>
    </location>
</feature>
<protein>
    <submittedName>
        <fullName evidence="2">Uncharacterized protein</fullName>
    </submittedName>
</protein>
<keyword evidence="3" id="KW-1185">Reference proteome</keyword>
<dbReference type="Proteomes" id="UP000218811">
    <property type="component" value="Unassembled WGS sequence"/>
</dbReference>
<gene>
    <name evidence="2" type="ORF">WOLCODRAFT_155210</name>
</gene>
<evidence type="ECO:0000313" key="2">
    <source>
        <dbReference type="EMBL" id="PCH34544.1"/>
    </source>
</evidence>
<accession>A0A2H3JCX4</accession>
<dbReference type="EMBL" id="KB467832">
    <property type="protein sequence ID" value="PCH34544.1"/>
    <property type="molecule type" value="Genomic_DNA"/>
</dbReference>
<dbReference type="AlphaFoldDB" id="A0A2H3JCX4"/>
<proteinExistence type="predicted"/>
<name>A0A2H3JCX4_WOLCO</name>
<sequence>MPAASRCAFSTQERSGEGLEPSSATHSRIARSENGSSFGSLRMYLVSCPWKWYHKPCGSSQGATLESLDPAVRERKQSTGSSPSFSLHGLGGTTPAFSISYVRAPSWPPALTLQATAAIQNEVTGRVWQGAVAVALVLILELGHLPIPGRAAAESTRLAPTSVNEARRSEPACRPDWLAIA</sequence>
<reference evidence="2 3" key="1">
    <citation type="journal article" date="2012" name="Science">
        <title>The Paleozoic origin of enzymatic lignin decomposition reconstructed from 31 fungal genomes.</title>
        <authorList>
            <person name="Floudas D."/>
            <person name="Binder M."/>
            <person name="Riley R."/>
            <person name="Barry K."/>
            <person name="Blanchette R.A."/>
            <person name="Henrissat B."/>
            <person name="Martinez A.T."/>
            <person name="Otillar R."/>
            <person name="Spatafora J.W."/>
            <person name="Yadav J.S."/>
            <person name="Aerts A."/>
            <person name="Benoit I."/>
            <person name="Boyd A."/>
            <person name="Carlson A."/>
            <person name="Copeland A."/>
            <person name="Coutinho P.M."/>
            <person name="de Vries R.P."/>
            <person name="Ferreira P."/>
            <person name="Findley K."/>
            <person name="Foster B."/>
            <person name="Gaskell J."/>
            <person name="Glotzer D."/>
            <person name="Gorecki P."/>
            <person name="Heitman J."/>
            <person name="Hesse C."/>
            <person name="Hori C."/>
            <person name="Igarashi K."/>
            <person name="Jurgens J.A."/>
            <person name="Kallen N."/>
            <person name="Kersten P."/>
            <person name="Kohler A."/>
            <person name="Kuees U."/>
            <person name="Kumar T.K.A."/>
            <person name="Kuo A."/>
            <person name="LaButti K."/>
            <person name="Larrondo L.F."/>
            <person name="Lindquist E."/>
            <person name="Ling A."/>
            <person name="Lombard V."/>
            <person name="Lucas S."/>
            <person name="Lundell T."/>
            <person name="Martin R."/>
            <person name="McLaughlin D.J."/>
            <person name="Morgenstern I."/>
            <person name="Morin E."/>
            <person name="Murat C."/>
            <person name="Nagy L.G."/>
            <person name="Nolan M."/>
            <person name="Ohm R.A."/>
            <person name="Patyshakuliyeva A."/>
            <person name="Rokas A."/>
            <person name="Ruiz-Duenas F.J."/>
            <person name="Sabat G."/>
            <person name="Salamov A."/>
            <person name="Samejima M."/>
            <person name="Schmutz J."/>
            <person name="Slot J.C."/>
            <person name="St John F."/>
            <person name="Stenlid J."/>
            <person name="Sun H."/>
            <person name="Sun S."/>
            <person name="Syed K."/>
            <person name="Tsang A."/>
            <person name="Wiebenga A."/>
            <person name="Young D."/>
            <person name="Pisabarro A."/>
            <person name="Eastwood D.C."/>
            <person name="Martin F."/>
            <person name="Cullen D."/>
            <person name="Grigoriev I.V."/>
            <person name="Hibbett D.S."/>
        </authorList>
    </citation>
    <scope>NUCLEOTIDE SEQUENCE [LARGE SCALE GENOMIC DNA]</scope>
    <source>
        <strain evidence="2 3">MD-104</strain>
    </source>
</reference>
<organism evidence="2 3">
    <name type="scientific">Wolfiporia cocos (strain MD-104)</name>
    <name type="common">Brown rot fungus</name>
    <dbReference type="NCBI Taxonomy" id="742152"/>
    <lineage>
        <taxon>Eukaryota</taxon>
        <taxon>Fungi</taxon>
        <taxon>Dikarya</taxon>
        <taxon>Basidiomycota</taxon>
        <taxon>Agaricomycotina</taxon>
        <taxon>Agaricomycetes</taxon>
        <taxon>Polyporales</taxon>
        <taxon>Phaeolaceae</taxon>
        <taxon>Wolfiporia</taxon>
    </lineage>
</organism>
<evidence type="ECO:0000313" key="3">
    <source>
        <dbReference type="Proteomes" id="UP000218811"/>
    </source>
</evidence>